<comment type="subcellular location">
    <subcellularLocation>
        <location evidence="3">Cytoplasm</location>
    </subcellularLocation>
</comment>
<dbReference type="PANTHER" id="PTHR13312">
    <property type="entry name" value="HIV-INDUCED PROTEIN-7-LIKE PROTEASE"/>
    <property type="match status" value="1"/>
</dbReference>
<dbReference type="EC" id="3.4.19.12" evidence="3"/>
<protein>
    <recommendedName>
        <fullName evidence="3">Ubiquitin thioesterase OTU</fullName>
        <ecNumber evidence="3">3.4.19.12</ecNumber>
    </recommendedName>
</protein>
<keyword evidence="3" id="KW-0963">Cytoplasm</keyword>
<comment type="caution">
    <text evidence="5">The sequence shown here is derived from an EMBL/GenBank/DDBJ whole genome shotgun (WGS) entry which is preliminary data.</text>
</comment>
<dbReference type="AlphaFoldDB" id="A0ABC8UU23"/>
<dbReference type="Pfam" id="PF02338">
    <property type="entry name" value="OTU"/>
    <property type="match status" value="1"/>
</dbReference>
<comment type="function">
    <text evidence="3">Hydrolase that can remove conjugated ubiquitin from proteins and may therefore play an important regulatory role at the level of protein turnover by preventing degradation.</text>
</comment>
<reference evidence="5 6" key="1">
    <citation type="submission" date="2024-02" db="EMBL/GenBank/DDBJ databases">
        <authorList>
            <person name="Vignale AGUSTIN F."/>
            <person name="Sosa J E."/>
            <person name="Modenutti C."/>
        </authorList>
    </citation>
    <scope>NUCLEOTIDE SEQUENCE [LARGE SCALE GENOMIC DNA]</scope>
</reference>
<accession>A0ABC8UU23</accession>
<dbReference type="InterPro" id="IPR003323">
    <property type="entry name" value="OTU_dom"/>
</dbReference>
<dbReference type="PANTHER" id="PTHR13312:SF6">
    <property type="entry name" value="UBIQUITIN THIOESTERASE OTU"/>
    <property type="match status" value="1"/>
</dbReference>
<evidence type="ECO:0000313" key="5">
    <source>
        <dbReference type="EMBL" id="CAK9184514.1"/>
    </source>
</evidence>
<feature type="domain" description="OTU" evidence="4">
    <location>
        <begin position="60"/>
        <end position="198"/>
    </location>
</feature>
<dbReference type="FunFam" id="3.90.70.80:FF:000007">
    <property type="entry name" value="OTU domain-containing protein"/>
    <property type="match status" value="1"/>
</dbReference>
<dbReference type="Proteomes" id="UP001642360">
    <property type="component" value="Unassembled WGS sequence"/>
</dbReference>
<proteinExistence type="predicted"/>
<keyword evidence="6" id="KW-1185">Reference proteome</keyword>
<comment type="catalytic activity">
    <reaction evidence="1 3">
        <text>Thiol-dependent hydrolysis of ester, thioester, amide, peptide and isopeptide bonds formed by the C-terminal Gly of ubiquitin (a 76-residue protein attached to proteins as an intracellular targeting signal).</text>
        <dbReference type="EC" id="3.4.19.12"/>
    </reaction>
</comment>
<dbReference type="InterPro" id="IPR047947">
    <property type="entry name" value="OTU4_OTU"/>
</dbReference>
<evidence type="ECO:0000256" key="1">
    <source>
        <dbReference type="ARBA" id="ARBA00000707"/>
    </source>
</evidence>
<evidence type="ECO:0000256" key="3">
    <source>
        <dbReference type="RuleBase" id="RU367104"/>
    </source>
</evidence>
<dbReference type="GO" id="GO:0004843">
    <property type="term" value="F:cysteine-type deubiquitinase activity"/>
    <property type="evidence" value="ECO:0007669"/>
    <property type="project" value="UniProtKB-UniRule"/>
</dbReference>
<evidence type="ECO:0000256" key="2">
    <source>
        <dbReference type="ARBA" id="ARBA00022801"/>
    </source>
</evidence>
<name>A0ABC8UU23_9AQUA</name>
<organism evidence="5 6">
    <name type="scientific">Ilex paraguariensis</name>
    <name type="common">yerba mate</name>
    <dbReference type="NCBI Taxonomy" id="185542"/>
    <lineage>
        <taxon>Eukaryota</taxon>
        <taxon>Viridiplantae</taxon>
        <taxon>Streptophyta</taxon>
        <taxon>Embryophyta</taxon>
        <taxon>Tracheophyta</taxon>
        <taxon>Spermatophyta</taxon>
        <taxon>Magnoliopsida</taxon>
        <taxon>eudicotyledons</taxon>
        <taxon>Gunneridae</taxon>
        <taxon>Pentapetalae</taxon>
        <taxon>asterids</taxon>
        <taxon>campanulids</taxon>
        <taxon>Aquifoliales</taxon>
        <taxon>Aquifoliaceae</taxon>
        <taxon>Ilex</taxon>
    </lineage>
</organism>
<sequence>MYSPEQKLYLPLAVFISAPSLTKAKRHRIRFSNHHPTLDRDSIKLPCLAFALLSLYNSYPPSTGIPGDGRCLFRSVVHGACLRAGQSSPSESRERELADELRLKVAEEFIKRRVDTEWFLEGDFDTYVSQMRQPHVWGGEPELIMSSHVRRVPITVYMRDKKTSCLKTIAEYGQEYGKEGPIRVLYHGYGHYDALQEQGPSVGPQPKLKKKR</sequence>
<dbReference type="EMBL" id="CAUOFW020009002">
    <property type="protein sequence ID" value="CAK9184514.1"/>
    <property type="molecule type" value="Genomic_DNA"/>
</dbReference>
<keyword evidence="3" id="KW-0645">Protease</keyword>
<keyword evidence="2 3" id="KW-0378">Hydrolase</keyword>
<dbReference type="Gene3D" id="3.90.70.80">
    <property type="match status" value="1"/>
</dbReference>
<dbReference type="CDD" id="cd22760">
    <property type="entry name" value="OTU_plant_OTU4-like"/>
    <property type="match status" value="1"/>
</dbReference>
<dbReference type="InterPro" id="IPR038765">
    <property type="entry name" value="Papain-like_cys_pep_sf"/>
</dbReference>
<dbReference type="GO" id="GO:0005737">
    <property type="term" value="C:cytoplasm"/>
    <property type="evidence" value="ECO:0007669"/>
    <property type="project" value="UniProtKB-SubCell"/>
</dbReference>
<evidence type="ECO:0000313" key="6">
    <source>
        <dbReference type="Proteomes" id="UP001642360"/>
    </source>
</evidence>
<dbReference type="PROSITE" id="PS50802">
    <property type="entry name" value="OTU"/>
    <property type="match status" value="1"/>
</dbReference>
<dbReference type="SUPFAM" id="SSF54001">
    <property type="entry name" value="Cysteine proteinases"/>
    <property type="match status" value="1"/>
</dbReference>
<keyword evidence="3" id="KW-0788">Thiol protease</keyword>
<keyword evidence="3" id="KW-0833">Ubl conjugation pathway</keyword>
<evidence type="ECO:0000259" key="4">
    <source>
        <dbReference type="PROSITE" id="PS50802"/>
    </source>
</evidence>
<gene>
    <name evidence="5" type="ORF">ILEXP_LOCUS54852</name>
</gene>